<evidence type="ECO:0000256" key="2">
    <source>
        <dbReference type="ARBA" id="ARBA00005402"/>
    </source>
</evidence>
<keyword evidence="5 20" id="KW-0812">Transmembrane</keyword>
<evidence type="ECO:0000256" key="14">
    <source>
        <dbReference type="ARBA" id="ARBA00023221"/>
    </source>
</evidence>
<protein>
    <recommendedName>
        <fullName evidence="17">Delta(14)-sterol reductase ERG24</fullName>
        <ecNumber evidence="3">1.3.1.70</ecNumber>
    </recommendedName>
    <alternativeName>
        <fullName evidence="19">C-14 sterol reductase ERG24</fullName>
    </alternativeName>
    <alternativeName>
        <fullName evidence="18">Sterol C14-reductase ERG24</fullName>
    </alternativeName>
</protein>
<dbReference type="GO" id="GO:0005789">
    <property type="term" value="C:endoplasmic reticulum membrane"/>
    <property type="evidence" value="ECO:0007669"/>
    <property type="project" value="TreeGrafter"/>
</dbReference>
<evidence type="ECO:0000256" key="13">
    <source>
        <dbReference type="ARBA" id="ARBA00023166"/>
    </source>
</evidence>
<keyword evidence="6" id="KW-0521">NADP</keyword>
<dbReference type="PROSITE" id="PS01018">
    <property type="entry name" value="STEROL_REDUCT_2"/>
    <property type="match status" value="1"/>
</dbReference>
<feature type="transmembrane region" description="Helical" evidence="20">
    <location>
        <begin position="366"/>
        <end position="390"/>
    </location>
</feature>
<keyword evidence="7" id="KW-0752">Steroid biosynthesis</keyword>
<evidence type="ECO:0000256" key="6">
    <source>
        <dbReference type="ARBA" id="ARBA00022857"/>
    </source>
</evidence>
<keyword evidence="12 20" id="KW-0472">Membrane</keyword>
<reference evidence="21 22" key="1">
    <citation type="journal article" date="2018" name="Evol. Lett.">
        <title>Horizontal gene cluster transfer increased hallucinogenic mushroom diversity.</title>
        <authorList>
            <person name="Reynolds H.T."/>
            <person name="Vijayakumar V."/>
            <person name="Gluck-Thaler E."/>
            <person name="Korotkin H.B."/>
            <person name="Matheny P.B."/>
            <person name="Slot J.C."/>
        </authorList>
    </citation>
    <scope>NUCLEOTIDE SEQUENCE [LARGE SCALE GENOMIC DNA]</scope>
    <source>
        <strain evidence="21 22">2631</strain>
    </source>
</reference>
<evidence type="ECO:0000313" key="22">
    <source>
        <dbReference type="Proteomes" id="UP000283269"/>
    </source>
</evidence>
<evidence type="ECO:0000256" key="10">
    <source>
        <dbReference type="ARBA" id="ARBA00023011"/>
    </source>
</evidence>
<evidence type="ECO:0000256" key="12">
    <source>
        <dbReference type="ARBA" id="ARBA00023136"/>
    </source>
</evidence>
<dbReference type="FunCoup" id="A0A409WF56">
    <property type="interactions" value="147"/>
</dbReference>
<feature type="transmembrane region" description="Helical" evidence="20">
    <location>
        <begin position="270"/>
        <end position="287"/>
    </location>
</feature>
<feature type="transmembrane region" description="Helical" evidence="20">
    <location>
        <begin position="143"/>
        <end position="163"/>
    </location>
</feature>
<dbReference type="GO" id="GO:0006696">
    <property type="term" value="P:ergosterol biosynthetic process"/>
    <property type="evidence" value="ECO:0007669"/>
    <property type="project" value="TreeGrafter"/>
</dbReference>
<evidence type="ECO:0000256" key="3">
    <source>
        <dbReference type="ARBA" id="ARBA00012413"/>
    </source>
</evidence>
<evidence type="ECO:0000256" key="17">
    <source>
        <dbReference type="ARBA" id="ARBA00074394"/>
    </source>
</evidence>
<evidence type="ECO:0000256" key="8">
    <source>
        <dbReference type="ARBA" id="ARBA00022989"/>
    </source>
</evidence>
<dbReference type="EMBL" id="NHYD01003443">
    <property type="protein sequence ID" value="PPQ77113.1"/>
    <property type="molecule type" value="Genomic_DNA"/>
</dbReference>
<organism evidence="21 22">
    <name type="scientific">Psilocybe cyanescens</name>
    <dbReference type="NCBI Taxonomy" id="93625"/>
    <lineage>
        <taxon>Eukaryota</taxon>
        <taxon>Fungi</taxon>
        <taxon>Dikarya</taxon>
        <taxon>Basidiomycota</taxon>
        <taxon>Agaricomycotina</taxon>
        <taxon>Agaricomycetes</taxon>
        <taxon>Agaricomycetidae</taxon>
        <taxon>Agaricales</taxon>
        <taxon>Agaricineae</taxon>
        <taxon>Strophariaceae</taxon>
        <taxon>Psilocybe</taxon>
    </lineage>
</organism>
<keyword evidence="14" id="KW-0753">Steroid metabolism</keyword>
<dbReference type="PANTHER" id="PTHR21257:SF52">
    <property type="entry name" value="DELTA(14)-STEROL REDUCTASE TM7SF2"/>
    <property type="match status" value="1"/>
</dbReference>
<comment type="caution">
    <text evidence="21">The sequence shown here is derived from an EMBL/GenBank/DDBJ whole genome shotgun (WGS) entry which is preliminary data.</text>
</comment>
<dbReference type="InterPro" id="IPR018083">
    <property type="entry name" value="Sterol_reductase_CS"/>
</dbReference>
<dbReference type="InterPro" id="IPR001171">
    <property type="entry name" value="ERG24_DHCR-like"/>
</dbReference>
<sequence>MSQLNSRTTHYEFLGPPGALAISIGVPIVTYLLYYGCSEATGGCPPQLNGVSASIIQSITSLDWWKSLWDTEAALIYLAWYAFCVISWAILPGDQINGTTLRTGEKKLYKINALSTLLLALGITSGIVLQYGPESFTFIYHKWVGLLTASYLMSAAQATYCYAASFQKGKLLALGGNSGNFIYDWYIGRELNPSIGSFDIKYFNELRPGIILWVLINISMACEQAVRRGGFANVTNSMWLVLVFEALYVVDSVYYEPAILTTMDITTDGFGFMLALAATYVPFAYSVQARYLVFHPIELGPFATVAIILVNLLGYYIFRASNGEKNDFRNGKNPNNLRFMTTKKGSKLLTSGWWGRSRHPNYMGDLIMALAWSLPTGFNTPITYYYVIYFTILLIHRERRDDEACALKYGEDWVTYKKLVPYRIIPYIY</sequence>
<comment type="similarity">
    <text evidence="2">Belongs to the ERG4/ERG24 family.</text>
</comment>
<evidence type="ECO:0000256" key="16">
    <source>
        <dbReference type="ARBA" id="ARBA00060638"/>
    </source>
</evidence>
<keyword evidence="11" id="KW-0443">Lipid metabolism</keyword>
<accession>A0A409WF56</accession>
<evidence type="ECO:0000256" key="20">
    <source>
        <dbReference type="SAM" id="Phobius"/>
    </source>
</evidence>
<name>A0A409WF56_PSICY</name>
<evidence type="ECO:0000256" key="1">
    <source>
        <dbReference type="ARBA" id="ARBA00004141"/>
    </source>
</evidence>
<dbReference type="FunFam" id="1.20.120.1630:FF:000009">
    <property type="entry name" value="C-14 sterol reductase"/>
    <property type="match status" value="1"/>
</dbReference>
<dbReference type="InParanoid" id="A0A409WF56"/>
<keyword evidence="9" id="KW-0560">Oxidoreductase</keyword>
<evidence type="ECO:0000256" key="5">
    <source>
        <dbReference type="ARBA" id="ARBA00022692"/>
    </source>
</evidence>
<evidence type="ECO:0000256" key="18">
    <source>
        <dbReference type="ARBA" id="ARBA00077841"/>
    </source>
</evidence>
<evidence type="ECO:0000256" key="9">
    <source>
        <dbReference type="ARBA" id="ARBA00023002"/>
    </source>
</evidence>
<evidence type="ECO:0000256" key="15">
    <source>
        <dbReference type="ARBA" id="ARBA00052254"/>
    </source>
</evidence>
<comment type="pathway">
    <text evidence="16">Steroid biosynthesis; zymosterol biosynthesis; zymosterol from lanosterol: step 2/6.</text>
</comment>
<evidence type="ECO:0000256" key="19">
    <source>
        <dbReference type="ARBA" id="ARBA00083315"/>
    </source>
</evidence>
<evidence type="ECO:0000256" key="11">
    <source>
        <dbReference type="ARBA" id="ARBA00023098"/>
    </source>
</evidence>
<feature type="transmembrane region" description="Helical" evidence="20">
    <location>
        <begin position="230"/>
        <end position="250"/>
    </location>
</feature>
<dbReference type="GO" id="GO:0050613">
    <property type="term" value="F:Delta14-sterol reductase activity"/>
    <property type="evidence" value="ECO:0007669"/>
    <property type="project" value="UniProtKB-EC"/>
</dbReference>
<feature type="transmembrane region" description="Helical" evidence="20">
    <location>
        <begin position="299"/>
        <end position="318"/>
    </location>
</feature>
<evidence type="ECO:0000256" key="7">
    <source>
        <dbReference type="ARBA" id="ARBA00022955"/>
    </source>
</evidence>
<dbReference type="AlphaFoldDB" id="A0A409WF56"/>
<keyword evidence="10" id="KW-0756">Sterol biosynthesis</keyword>
<keyword evidence="4" id="KW-0444">Lipid biosynthesis</keyword>
<proteinExistence type="inferred from homology"/>
<dbReference type="STRING" id="93625.A0A409WF56"/>
<keyword evidence="22" id="KW-1185">Reference proteome</keyword>
<evidence type="ECO:0000256" key="4">
    <source>
        <dbReference type="ARBA" id="ARBA00022516"/>
    </source>
</evidence>
<feature type="transmembrane region" description="Helical" evidence="20">
    <location>
        <begin position="12"/>
        <end position="34"/>
    </location>
</feature>
<feature type="transmembrane region" description="Helical" evidence="20">
    <location>
        <begin position="74"/>
        <end position="91"/>
    </location>
</feature>
<dbReference type="OrthoDB" id="10262235at2759"/>
<dbReference type="EC" id="1.3.1.70" evidence="3"/>
<keyword evidence="8 20" id="KW-1133">Transmembrane helix</keyword>
<feature type="transmembrane region" description="Helical" evidence="20">
    <location>
        <begin position="111"/>
        <end position="131"/>
    </location>
</feature>
<comment type="catalytic activity">
    <reaction evidence="15">
        <text>4,4-dimethyl-5alpha-cholesta-8,24-dien-3beta-ol + NADP(+) = 4,4-dimethyl-5alpha-cholesta-8,14,24-trien-3beta-ol + NADPH + H(+)</text>
        <dbReference type="Rhea" id="RHEA:18561"/>
        <dbReference type="ChEBI" id="CHEBI:15378"/>
        <dbReference type="ChEBI" id="CHEBI:17813"/>
        <dbReference type="ChEBI" id="CHEBI:18364"/>
        <dbReference type="ChEBI" id="CHEBI:57783"/>
        <dbReference type="ChEBI" id="CHEBI:58349"/>
        <dbReference type="EC" id="1.3.1.70"/>
    </reaction>
    <physiologicalReaction direction="right-to-left" evidence="15">
        <dbReference type="Rhea" id="RHEA:18563"/>
    </physiologicalReaction>
</comment>
<keyword evidence="13" id="KW-1207">Sterol metabolism</keyword>
<dbReference type="Pfam" id="PF01222">
    <property type="entry name" value="ERG4_ERG24"/>
    <property type="match status" value="1"/>
</dbReference>
<dbReference type="Gene3D" id="1.20.120.1630">
    <property type="match status" value="1"/>
</dbReference>
<gene>
    <name evidence="21" type="ORF">CVT25_010807</name>
</gene>
<evidence type="ECO:0000313" key="21">
    <source>
        <dbReference type="EMBL" id="PPQ77113.1"/>
    </source>
</evidence>
<comment type="subcellular location">
    <subcellularLocation>
        <location evidence="1">Membrane</location>
        <topology evidence="1">Multi-pass membrane protein</topology>
    </subcellularLocation>
</comment>
<dbReference type="PANTHER" id="PTHR21257">
    <property type="entry name" value="DELTA(14)-STEROL REDUCTASE"/>
    <property type="match status" value="1"/>
</dbReference>
<dbReference type="Proteomes" id="UP000283269">
    <property type="component" value="Unassembled WGS sequence"/>
</dbReference>